<dbReference type="PROSITE" id="PS00747">
    <property type="entry name" value="GLUTR"/>
    <property type="match status" value="1"/>
</dbReference>
<feature type="binding site" evidence="8">
    <location>
        <begin position="49"/>
        <end position="52"/>
    </location>
    <ligand>
        <name>substrate</name>
    </ligand>
</feature>
<dbReference type="SUPFAM" id="SSF69742">
    <property type="entry name" value="Glutamyl tRNA-reductase catalytic, N-terminal domain"/>
    <property type="match status" value="1"/>
</dbReference>
<evidence type="ECO:0000256" key="4">
    <source>
        <dbReference type="ARBA" id="ARBA00022857"/>
    </source>
</evidence>
<dbReference type="SUPFAM" id="SSF51735">
    <property type="entry name" value="NAD(P)-binding Rossmann-fold domains"/>
    <property type="match status" value="1"/>
</dbReference>
<dbReference type="PANTHER" id="PTHR43013">
    <property type="entry name" value="GLUTAMYL-TRNA REDUCTASE"/>
    <property type="match status" value="1"/>
</dbReference>
<sequence length="436" mass="47853">MQIQVVGINHKTASLKIRARVGLTPELIADAYQRLGELHGNQGVVILSTCNRTEIYVAGNVSYAAMVKWWAKIVGVDQSEFVDAVFWYADDRAFDHLFRVAAGLDSMVLGETQILGQVKAAYEVSQRYGAAKALHRLFRYTLTVGKRAHAETGISHNALSMGHAVVELARKVFEDIHKTHALVIGSGEMGTLVGRHLTSAGVGRLTLVNRTVAKAQELAEELGADYADMAALPQLLRGADIVVTATNASGFLLDETMVRTAIRGNTQKLRFLFDLSVPRNIDPAIAKLGAGIFLYDVDDVEAVVQANLAQRQKEAVKVERIIQEEIRSLKEELAASEVGPVIRQLRSKADAIRTAELEKAMNRLPHLSAEEKAVVADTTRLILNKFLNDAMVTMRSWAAEGDKQNHIDAVRELFKLTESNEPSSVPMQGVALEPER</sequence>
<feature type="domain" description="Glutamyl-tRNA reductase N-terminal" evidence="12">
    <location>
        <begin position="6"/>
        <end position="152"/>
    </location>
</feature>
<evidence type="ECO:0000256" key="7">
    <source>
        <dbReference type="ARBA" id="ARBA00047464"/>
    </source>
</evidence>
<dbReference type="InterPro" id="IPR018214">
    <property type="entry name" value="GluRdtase_CS"/>
</dbReference>
<evidence type="ECO:0000256" key="6">
    <source>
        <dbReference type="ARBA" id="ARBA00023244"/>
    </source>
</evidence>
<comment type="pathway">
    <text evidence="1 8 9">Porphyrin-containing compound metabolism; protoporphyrin-IX biosynthesis; 5-aminolevulinate from L-glutamyl-tRNA(Glu): step 1/2.</text>
</comment>
<keyword evidence="5 8" id="KW-0560">Oxidoreductase</keyword>
<dbReference type="HAMAP" id="MF_00087">
    <property type="entry name" value="Glu_tRNA_reductase"/>
    <property type="match status" value="1"/>
</dbReference>
<evidence type="ECO:0000313" key="14">
    <source>
        <dbReference type="Proteomes" id="UP000325292"/>
    </source>
</evidence>
<evidence type="ECO:0000259" key="12">
    <source>
        <dbReference type="Pfam" id="PF05201"/>
    </source>
</evidence>
<feature type="active site" description="Nucleophile" evidence="8">
    <location>
        <position position="50"/>
    </location>
</feature>
<evidence type="ECO:0000256" key="8">
    <source>
        <dbReference type="HAMAP-Rule" id="MF_00087"/>
    </source>
</evidence>
<keyword evidence="6 8" id="KW-0627">Porphyrin biosynthesis</keyword>
<evidence type="ECO:0000256" key="2">
    <source>
        <dbReference type="ARBA" id="ARBA00005916"/>
    </source>
</evidence>
<keyword evidence="4 8" id="KW-0521">NADP</keyword>
<evidence type="ECO:0000259" key="10">
    <source>
        <dbReference type="Pfam" id="PF00745"/>
    </source>
</evidence>
<dbReference type="Proteomes" id="UP000325292">
    <property type="component" value="Chromosome"/>
</dbReference>
<comment type="miscellaneous">
    <text evidence="8">During catalysis, the active site Cys acts as a nucleophile attacking the alpha-carbonyl group of tRNA-bound glutamate with the formation of a thioester intermediate between enzyme and glutamate, and the concomitant release of tRNA(Glu). The thioester intermediate is finally reduced by direct hydride transfer from NADPH, to form the product GSA.</text>
</comment>
<comment type="domain">
    <text evidence="8">Possesses an unusual extended V-shaped dimeric structure with each monomer consisting of three distinct domains arranged along a curved 'spinal' alpha-helix. The N-terminal catalytic domain specifically recognizes the glutamate moiety of the substrate. The second domain is the NADPH-binding domain, and the third C-terminal domain is responsible for dimerization.</text>
</comment>
<dbReference type="PIRSF" id="PIRSF000445">
    <property type="entry name" value="4pyrrol_synth_GluRdtase"/>
    <property type="match status" value="1"/>
</dbReference>
<feature type="binding site" evidence="8">
    <location>
        <position position="106"/>
    </location>
    <ligand>
        <name>substrate</name>
    </ligand>
</feature>
<accession>A0ABM6RSD4</accession>
<feature type="domain" description="Tetrapyrrole biosynthesis glutamyl-tRNA reductase dimerisation" evidence="10">
    <location>
        <begin position="317"/>
        <end position="416"/>
    </location>
</feature>
<dbReference type="NCBIfam" id="TIGR01035">
    <property type="entry name" value="hemA"/>
    <property type="match status" value="1"/>
</dbReference>
<evidence type="ECO:0000256" key="9">
    <source>
        <dbReference type="RuleBase" id="RU000584"/>
    </source>
</evidence>
<proteinExistence type="inferred from homology"/>
<dbReference type="InterPro" id="IPR036453">
    <property type="entry name" value="GluRdtase_dimer_dom_sf"/>
</dbReference>
<dbReference type="EC" id="1.2.1.70" evidence="3 8"/>
<dbReference type="Pfam" id="PF00745">
    <property type="entry name" value="GlutR_dimer"/>
    <property type="match status" value="1"/>
</dbReference>
<dbReference type="PANTHER" id="PTHR43013:SF1">
    <property type="entry name" value="GLUTAMYL-TRNA REDUCTASE"/>
    <property type="match status" value="1"/>
</dbReference>
<organism evidence="13 14">
    <name type="scientific">Sulfobacillus thermotolerans</name>
    <dbReference type="NCBI Taxonomy" id="338644"/>
    <lineage>
        <taxon>Bacteria</taxon>
        <taxon>Bacillati</taxon>
        <taxon>Bacillota</taxon>
        <taxon>Clostridia</taxon>
        <taxon>Eubacteriales</taxon>
        <taxon>Clostridiales Family XVII. Incertae Sedis</taxon>
        <taxon>Sulfobacillus</taxon>
    </lineage>
</organism>
<dbReference type="Pfam" id="PF01488">
    <property type="entry name" value="Shikimate_DH"/>
    <property type="match status" value="1"/>
</dbReference>
<evidence type="ECO:0000259" key="11">
    <source>
        <dbReference type="Pfam" id="PF01488"/>
    </source>
</evidence>
<gene>
    <name evidence="8" type="primary">hemA</name>
    <name evidence="13" type="ORF">BXT84_09925</name>
</gene>
<feature type="binding site" evidence="8">
    <location>
        <position position="117"/>
    </location>
    <ligand>
        <name>substrate</name>
    </ligand>
</feature>
<dbReference type="InterPro" id="IPR000343">
    <property type="entry name" value="4pyrrol_synth_GluRdtase"/>
</dbReference>
<dbReference type="InterPro" id="IPR015896">
    <property type="entry name" value="4pyrrol_synth_GluRdtase_dimer"/>
</dbReference>
<comment type="function">
    <text evidence="8">Catalyzes the NADPH-dependent reduction of glutamyl-tRNA(Glu) to glutamate 1-semialdehyde (GSA).</text>
</comment>
<evidence type="ECO:0000256" key="1">
    <source>
        <dbReference type="ARBA" id="ARBA00005059"/>
    </source>
</evidence>
<comment type="similarity">
    <text evidence="2 8 9">Belongs to the glutamyl-tRNA reductase family.</text>
</comment>
<dbReference type="CDD" id="cd05213">
    <property type="entry name" value="NAD_bind_Glutamyl_tRNA_reduct"/>
    <property type="match status" value="1"/>
</dbReference>
<evidence type="ECO:0000313" key="13">
    <source>
        <dbReference type="EMBL" id="AUW94227.1"/>
    </source>
</evidence>
<dbReference type="Gene3D" id="3.30.460.30">
    <property type="entry name" value="Glutamyl-tRNA reductase, N-terminal domain"/>
    <property type="match status" value="1"/>
</dbReference>
<dbReference type="Pfam" id="PF05201">
    <property type="entry name" value="GlutR_N"/>
    <property type="match status" value="1"/>
</dbReference>
<reference evidence="13 14" key="1">
    <citation type="journal article" date="2019" name="Sci. Rep.">
        <title>Sulfobacillus thermotolerans: new insights into resistance and metabolic capacities of acidophilic chemolithotrophs.</title>
        <authorList>
            <person name="Panyushkina A.E."/>
            <person name="Babenko V.V."/>
            <person name="Nikitina A.S."/>
            <person name="Selezneva O.V."/>
            <person name="Tsaplina I.A."/>
            <person name="Letarova M.A."/>
            <person name="Kostryukova E.S."/>
            <person name="Letarov A.V."/>
        </authorList>
    </citation>
    <scope>NUCLEOTIDE SEQUENCE [LARGE SCALE GENOMIC DNA]</scope>
    <source>
        <strain evidence="13 14">Kr1</strain>
    </source>
</reference>
<dbReference type="InterPro" id="IPR006151">
    <property type="entry name" value="Shikm_DH/Glu-tRNA_Rdtase"/>
</dbReference>
<feature type="site" description="Important for activity" evidence="8">
    <location>
        <position position="96"/>
    </location>
</feature>
<comment type="catalytic activity">
    <reaction evidence="7 8 9">
        <text>(S)-4-amino-5-oxopentanoate + tRNA(Glu) + NADP(+) = L-glutamyl-tRNA(Glu) + NADPH + H(+)</text>
        <dbReference type="Rhea" id="RHEA:12344"/>
        <dbReference type="Rhea" id="RHEA-COMP:9663"/>
        <dbReference type="Rhea" id="RHEA-COMP:9680"/>
        <dbReference type="ChEBI" id="CHEBI:15378"/>
        <dbReference type="ChEBI" id="CHEBI:57501"/>
        <dbReference type="ChEBI" id="CHEBI:57783"/>
        <dbReference type="ChEBI" id="CHEBI:58349"/>
        <dbReference type="ChEBI" id="CHEBI:78442"/>
        <dbReference type="ChEBI" id="CHEBI:78520"/>
        <dbReference type="EC" id="1.2.1.70"/>
    </reaction>
</comment>
<evidence type="ECO:0000256" key="3">
    <source>
        <dbReference type="ARBA" id="ARBA00012970"/>
    </source>
</evidence>
<dbReference type="EMBL" id="CP019454">
    <property type="protein sequence ID" value="AUW94227.1"/>
    <property type="molecule type" value="Genomic_DNA"/>
</dbReference>
<name>A0ABM6RSD4_9FIRM</name>
<feature type="domain" description="Quinate/shikimate 5-dehydrogenase/glutamyl-tRNA reductase" evidence="11">
    <location>
        <begin position="167"/>
        <end position="303"/>
    </location>
</feature>
<comment type="subunit">
    <text evidence="8">Homodimer.</text>
</comment>
<dbReference type="SUPFAM" id="SSF69075">
    <property type="entry name" value="Glutamyl tRNA-reductase dimerization domain"/>
    <property type="match status" value="1"/>
</dbReference>
<feature type="binding site" evidence="8">
    <location>
        <begin position="111"/>
        <end position="113"/>
    </location>
    <ligand>
        <name>substrate</name>
    </ligand>
</feature>
<feature type="binding site" evidence="8">
    <location>
        <begin position="185"/>
        <end position="190"/>
    </location>
    <ligand>
        <name>NADP(+)</name>
        <dbReference type="ChEBI" id="CHEBI:58349"/>
    </ligand>
</feature>
<dbReference type="InterPro" id="IPR036343">
    <property type="entry name" value="GluRdtase_N_sf"/>
</dbReference>
<keyword evidence="14" id="KW-1185">Reference proteome</keyword>
<protein>
    <recommendedName>
        <fullName evidence="3 8">Glutamyl-tRNA reductase</fullName>
        <shortName evidence="8">GluTR</shortName>
        <ecNumber evidence="3 8">1.2.1.70</ecNumber>
    </recommendedName>
</protein>
<dbReference type="Gene3D" id="3.40.50.720">
    <property type="entry name" value="NAD(P)-binding Rossmann-like Domain"/>
    <property type="match status" value="1"/>
</dbReference>
<dbReference type="InterPro" id="IPR036291">
    <property type="entry name" value="NAD(P)-bd_dom_sf"/>
</dbReference>
<dbReference type="InterPro" id="IPR015895">
    <property type="entry name" value="4pyrrol_synth_GluRdtase_N"/>
</dbReference>
<evidence type="ECO:0000256" key="5">
    <source>
        <dbReference type="ARBA" id="ARBA00023002"/>
    </source>
</evidence>